<keyword evidence="1" id="KW-1133">Transmembrane helix</keyword>
<keyword evidence="4" id="KW-1185">Reference proteome</keyword>
<reference evidence="3 4" key="1">
    <citation type="submission" date="2020-08" db="EMBL/GenBank/DDBJ databases">
        <title>Genomic Encyclopedia of Type Strains, Phase IV (KMG-IV): sequencing the most valuable type-strain genomes for metagenomic binning, comparative biology and taxonomic classification.</title>
        <authorList>
            <person name="Goeker M."/>
        </authorList>
    </citation>
    <scope>NUCLEOTIDE SEQUENCE [LARGE SCALE GENOMIC DNA]</scope>
    <source>
        <strain evidence="3 4">DSM 24163</strain>
    </source>
</reference>
<dbReference type="Proteomes" id="UP000521199">
    <property type="component" value="Unassembled WGS sequence"/>
</dbReference>
<dbReference type="Pfam" id="PF09335">
    <property type="entry name" value="VTT_dom"/>
    <property type="match status" value="1"/>
</dbReference>
<dbReference type="PANTHER" id="PTHR42709">
    <property type="entry name" value="ALKALINE PHOSPHATASE LIKE PROTEIN"/>
    <property type="match status" value="1"/>
</dbReference>
<feature type="transmembrane region" description="Helical" evidence="1">
    <location>
        <begin position="175"/>
        <end position="192"/>
    </location>
</feature>
<accession>A0A7W8D7M5</accession>
<dbReference type="GO" id="GO:0005886">
    <property type="term" value="C:plasma membrane"/>
    <property type="evidence" value="ECO:0007669"/>
    <property type="project" value="UniProtKB-ARBA"/>
</dbReference>
<sequence length="197" mass="21388">MKLFAPMYERTLRWAAHPRAPALLTGLSFIEAIFFPVPPEVMLAPMSLAQPGRAFRFATLSLLGSLVGMFIGYAIGYFALELAMPLLERAGYAEHFDDIKRQAAENGFWLLLIAGFTPIPFKVFTLASGAVGMPLLPFFFGALIGRGKRVYLVAAAIRLGGARAEAMLRRHVEPIGWIALVLLAGLVAWLVVRGGGA</sequence>
<feature type="domain" description="VTT" evidence="2">
    <location>
        <begin position="57"/>
        <end position="156"/>
    </location>
</feature>
<evidence type="ECO:0000259" key="2">
    <source>
        <dbReference type="Pfam" id="PF09335"/>
    </source>
</evidence>
<organism evidence="3 4">
    <name type="scientific">Chiayiivirga flava</name>
    <dbReference type="NCBI Taxonomy" id="659595"/>
    <lineage>
        <taxon>Bacteria</taxon>
        <taxon>Pseudomonadati</taxon>
        <taxon>Pseudomonadota</taxon>
        <taxon>Gammaproteobacteria</taxon>
        <taxon>Lysobacterales</taxon>
        <taxon>Lysobacteraceae</taxon>
        <taxon>Chiayiivirga</taxon>
    </lineage>
</organism>
<dbReference type="InterPro" id="IPR032816">
    <property type="entry name" value="VTT_dom"/>
</dbReference>
<keyword evidence="1" id="KW-0812">Transmembrane</keyword>
<dbReference type="EMBL" id="JACHHP010000004">
    <property type="protein sequence ID" value="MBB5209082.1"/>
    <property type="molecule type" value="Genomic_DNA"/>
</dbReference>
<feature type="transmembrane region" description="Helical" evidence="1">
    <location>
        <begin position="20"/>
        <end position="37"/>
    </location>
</feature>
<proteinExistence type="predicted"/>
<protein>
    <submittedName>
        <fullName evidence="3">Membrane protein YqaA with SNARE-associated domain</fullName>
    </submittedName>
</protein>
<evidence type="ECO:0000313" key="4">
    <source>
        <dbReference type="Proteomes" id="UP000521199"/>
    </source>
</evidence>
<evidence type="ECO:0000313" key="3">
    <source>
        <dbReference type="EMBL" id="MBB5209082.1"/>
    </source>
</evidence>
<dbReference type="PANTHER" id="PTHR42709:SF11">
    <property type="entry name" value="DEDA FAMILY PROTEIN"/>
    <property type="match status" value="1"/>
</dbReference>
<dbReference type="AlphaFoldDB" id="A0A7W8D7M5"/>
<gene>
    <name evidence="3" type="ORF">HNQ52_002632</name>
</gene>
<keyword evidence="1" id="KW-0472">Membrane</keyword>
<dbReference type="RefSeq" id="WP_183961607.1">
    <property type="nucleotide sequence ID" value="NZ_JACHHP010000004.1"/>
</dbReference>
<feature type="transmembrane region" description="Helical" evidence="1">
    <location>
        <begin position="57"/>
        <end position="80"/>
    </location>
</feature>
<name>A0A7W8D7M5_9GAMM</name>
<feature type="transmembrane region" description="Helical" evidence="1">
    <location>
        <begin position="108"/>
        <end position="131"/>
    </location>
</feature>
<dbReference type="InterPro" id="IPR051311">
    <property type="entry name" value="DedA_domain"/>
</dbReference>
<evidence type="ECO:0000256" key="1">
    <source>
        <dbReference type="SAM" id="Phobius"/>
    </source>
</evidence>
<comment type="caution">
    <text evidence="3">The sequence shown here is derived from an EMBL/GenBank/DDBJ whole genome shotgun (WGS) entry which is preliminary data.</text>
</comment>